<proteinExistence type="predicted"/>
<evidence type="ECO:0000313" key="4">
    <source>
        <dbReference type="WBParaSite" id="Gr19_v10_g14556.t2"/>
    </source>
</evidence>
<feature type="transmembrane region" description="Helical" evidence="1">
    <location>
        <begin position="270"/>
        <end position="292"/>
    </location>
</feature>
<accession>A0A914H6V0</accession>
<dbReference type="Proteomes" id="UP000887572">
    <property type="component" value="Unplaced"/>
</dbReference>
<keyword evidence="1" id="KW-0812">Transmembrane</keyword>
<keyword evidence="1" id="KW-1133">Transmembrane helix</keyword>
<reference evidence="4" key="1">
    <citation type="submission" date="2022-11" db="UniProtKB">
        <authorList>
            <consortium name="WormBaseParasite"/>
        </authorList>
    </citation>
    <scope>IDENTIFICATION</scope>
</reference>
<evidence type="ECO:0000256" key="2">
    <source>
        <dbReference type="SAM" id="SignalP"/>
    </source>
</evidence>
<protein>
    <submittedName>
        <fullName evidence="4">Uncharacterized protein</fullName>
    </submittedName>
</protein>
<keyword evidence="3" id="KW-1185">Reference proteome</keyword>
<organism evidence="3 4">
    <name type="scientific">Globodera rostochiensis</name>
    <name type="common">Golden nematode worm</name>
    <name type="synonym">Heterodera rostochiensis</name>
    <dbReference type="NCBI Taxonomy" id="31243"/>
    <lineage>
        <taxon>Eukaryota</taxon>
        <taxon>Metazoa</taxon>
        <taxon>Ecdysozoa</taxon>
        <taxon>Nematoda</taxon>
        <taxon>Chromadorea</taxon>
        <taxon>Rhabditida</taxon>
        <taxon>Tylenchina</taxon>
        <taxon>Tylenchomorpha</taxon>
        <taxon>Tylenchoidea</taxon>
        <taxon>Heteroderidae</taxon>
        <taxon>Heteroderinae</taxon>
        <taxon>Globodera</taxon>
    </lineage>
</organism>
<dbReference type="AlphaFoldDB" id="A0A914H6V0"/>
<keyword evidence="1" id="KW-0472">Membrane</keyword>
<dbReference type="WBParaSite" id="Gr19_v10_g14556.t2">
    <property type="protein sequence ID" value="Gr19_v10_g14556.t2"/>
    <property type="gene ID" value="Gr19_v10_g14556"/>
</dbReference>
<feature type="chain" id="PRO_5037571993" evidence="2">
    <location>
        <begin position="23"/>
        <end position="294"/>
    </location>
</feature>
<name>A0A914H6V0_GLORO</name>
<keyword evidence="2" id="KW-0732">Signal</keyword>
<feature type="signal peptide" evidence="2">
    <location>
        <begin position="1"/>
        <end position="22"/>
    </location>
</feature>
<evidence type="ECO:0000256" key="1">
    <source>
        <dbReference type="SAM" id="Phobius"/>
    </source>
</evidence>
<evidence type="ECO:0000313" key="3">
    <source>
        <dbReference type="Proteomes" id="UP000887572"/>
    </source>
</evidence>
<sequence length="294" mass="32459">MRVLPFHCLCIFALIIRQNSLSDHLQCFLCEGPCNCQGRQLSQKCVPNDRLHHPRCYSVKSVLTGQVLRKGCSADCESVEVSGWQKCQLCEGQMCNKNDDDDVSKTFLLNDCQMSQFFGALQTIHNNFRRESGLEGAATRDASSEGHLEESSQFVNGIDSSLFSPPKNKMQMAKTENKNDFGVQFQNVLERMSPSSEPIGLGKNLEPDRPQLVAQFGLPLSDAGQHFVVGQNLAQKTAVETGGGGPSRRVEAFGQQIERRQNSGGTTVPFLALNASAATLLFTLIQILFAWLRE</sequence>